<organism evidence="1 2">
    <name type="scientific">Pseudomonas arsenicoxydans</name>
    <dbReference type="NCBI Taxonomy" id="702115"/>
    <lineage>
        <taxon>Bacteria</taxon>
        <taxon>Pseudomonadati</taxon>
        <taxon>Pseudomonadota</taxon>
        <taxon>Gammaproteobacteria</taxon>
        <taxon>Pseudomonadales</taxon>
        <taxon>Pseudomonadaceae</taxon>
        <taxon>Pseudomonas</taxon>
    </lineage>
</organism>
<dbReference type="InterPro" id="IPR016630">
    <property type="entry name" value="UCP015278"/>
</dbReference>
<dbReference type="Proteomes" id="UP000291121">
    <property type="component" value="Chromosome"/>
</dbReference>
<keyword evidence="2" id="KW-1185">Reference proteome</keyword>
<name>A0A4P6G3N8_9PSED</name>
<dbReference type="RefSeq" id="WP_208667759.1">
    <property type="nucleotide sequence ID" value="NZ_CP024767.1"/>
</dbReference>
<accession>A0A4P6G3N8</accession>
<evidence type="ECO:0000313" key="2">
    <source>
        <dbReference type="Proteomes" id="UP000291121"/>
    </source>
</evidence>
<evidence type="ECO:0008006" key="3">
    <source>
        <dbReference type="Google" id="ProtNLM"/>
    </source>
</evidence>
<gene>
    <name evidence="1" type="ORF">CUN61_17065</name>
</gene>
<dbReference type="Pfam" id="PF10004">
    <property type="entry name" value="DUF2247"/>
    <property type="match status" value="1"/>
</dbReference>
<evidence type="ECO:0000313" key="1">
    <source>
        <dbReference type="EMBL" id="QAY85587.1"/>
    </source>
</evidence>
<dbReference type="EMBL" id="CP024767">
    <property type="protein sequence ID" value="QAY85587.1"/>
    <property type="molecule type" value="Genomic_DNA"/>
</dbReference>
<protein>
    <recommendedName>
        <fullName evidence="3">DUF2247 family protein</fullName>
    </recommendedName>
</protein>
<sequence length="161" mass="18699">MNPLRLDSQYVYSKTPWLSWKELFFGLENGYIDEKALSGYVCDALTSTSPPEAIELALLEPQENHLAKSLLKLLNEKYSSTESDPTKPWIFLLLSFLFENKENYDDPLGMVEQLYADFDYPEEIAPLVRYMPLPEGVEGCEELLLQNWRMALSNYKSMFHQ</sequence>
<dbReference type="AlphaFoldDB" id="A0A4P6G3N8"/>
<proteinExistence type="predicted"/>
<reference evidence="1 2" key="1">
    <citation type="submission" date="2017-11" db="EMBL/GenBank/DDBJ databases">
        <title>Genome sequence of Pseudomonas arsenicoxydans ACM1.</title>
        <authorList>
            <person name="Nascimento F.X."/>
        </authorList>
    </citation>
    <scope>NUCLEOTIDE SEQUENCE [LARGE SCALE GENOMIC DNA]</scope>
    <source>
        <strain evidence="1 2">ACM1</strain>
    </source>
</reference>